<feature type="transmembrane region" description="Helical" evidence="13">
    <location>
        <begin position="12"/>
        <end position="31"/>
    </location>
</feature>
<feature type="transmembrane region" description="Helical" evidence="13">
    <location>
        <begin position="174"/>
        <end position="196"/>
    </location>
</feature>
<keyword evidence="7" id="KW-0406">Ion transport</keyword>
<reference evidence="16" key="1">
    <citation type="submission" date="2016-05" db="EMBL/GenBank/DDBJ databases">
        <title>Paenibacillus oryzae. sp. nov., isolated from the rice root.</title>
        <authorList>
            <person name="Zhang J."/>
            <person name="Zhang X."/>
        </authorList>
    </citation>
    <scope>NUCLEOTIDE SEQUENCE [LARGE SCALE GENOMIC DNA]</scope>
    <source>
        <strain evidence="16">KCTC13222</strain>
    </source>
</reference>
<feature type="transmembrane region" description="Helical" evidence="13">
    <location>
        <begin position="106"/>
        <end position="128"/>
    </location>
</feature>
<gene>
    <name evidence="15" type="ORF">A8709_00800</name>
</gene>
<keyword evidence="2 13" id="KW-0813">Transport</keyword>
<name>A0A1C1A8H6_9BACL</name>
<keyword evidence="4" id="KW-0533">Nickel</keyword>
<proteinExistence type="inferred from homology"/>
<dbReference type="PROSITE" id="PS50928">
    <property type="entry name" value="ABC_TM1"/>
    <property type="match status" value="1"/>
</dbReference>
<evidence type="ECO:0000256" key="5">
    <source>
        <dbReference type="ARBA" id="ARBA00022692"/>
    </source>
</evidence>
<evidence type="ECO:0000256" key="6">
    <source>
        <dbReference type="ARBA" id="ARBA00022989"/>
    </source>
</evidence>
<accession>A0A1C1A8H6</accession>
<comment type="caution">
    <text evidence="15">The sequence shown here is derived from an EMBL/GenBank/DDBJ whole genome shotgun (WGS) entry which is preliminary data.</text>
</comment>
<evidence type="ECO:0000256" key="8">
    <source>
        <dbReference type="ARBA" id="ARBA00023112"/>
    </source>
</evidence>
<keyword evidence="16" id="KW-1185">Reference proteome</keyword>
<evidence type="ECO:0000256" key="10">
    <source>
        <dbReference type="ARBA" id="ARBA00024202"/>
    </source>
</evidence>
<dbReference type="RefSeq" id="WP_065850607.1">
    <property type="nucleotide sequence ID" value="NZ_LYPC01000009.1"/>
</dbReference>
<dbReference type="Pfam" id="PF19300">
    <property type="entry name" value="BPD_transp_1_N"/>
    <property type="match status" value="1"/>
</dbReference>
<evidence type="ECO:0000256" key="12">
    <source>
        <dbReference type="ARBA" id="ARBA00044774"/>
    </source>
</evidence>
<dbReference type="Pfam" id="PF00528">
    <property type="entry name" value="BPD_transp_1"/>
    <property type="match status" value="1"/>
</dbReference>
<protein>
    <recommendedName>
        <fullName evidence="12">Nickel import system permease protein NikB</fullName>
    </recommendedName>
</protein>
<evidence type="ECO:0000256" key="3">
    <source>
        <dbReference type="ARBA" id="ARBA00022475"/>
    </source>
</evidence>
<comment type="subcellular location">
    <subcellularLocation>
        <location evidence="1 13">Cell membrane</location>
        <topology evidence="1 13">Multi-pass membrane protein</topology>
    </subcellularLocation>
</comment>
<evidence type="ECO:0000256" key="7">
    <source>
        <dbReference type="ARBA" id="ARBA00023065"/>
    </source>
</evidence>
<dbReference type="NCBIfam" id="NF045470">
    <property type="entry name" value="Opp2B"/>
    <property type="match status" value="1"/>
</dbReference>
<dbReference type="OrthoDB" id="24153at2"/>
<dbReference type="NCBIfam" id="TIGR02789">
    <property type="entry name" value="nickel_nikB"/>
    <property type="match status" value="1"/>
</dbReference>
<dbReference type="PANTHER" id="PTHR43163:SF6">
    <property type="entry name" value="DIPEPTIDE TRANSPORT SYSTEM PERMEASE PROTEIN DPPB-RELATED"/>
    <property type="match status" value="1"/>
</dbReference>
<dbReference type="SUPFAM" id="SSF161098">
    <property type="entry name" value="MetI-like"/>
    <property type="match status" value="1"/>
</dbReference>
<keyword evidence="8" id="KW-0921">Nickel transport</keyword>
<evidence type="ECO:0000256" key="4">
    <source>
        <dbReference type="ARBA" id="ARBA00022596"/>
    </source>
</evidence>
<dbReference type="InterPro" id="IPR050045">
    <property type="entry name" value="Opp2B"/>
</dbReference>
<dbReference type="EMBL" id="LYPC01000009">
    <property type="protein sequence ID" value="OCT16886.1"/>
    <property type="molecule type" value="Genomic_DNA"/>
</dbReference>
<organism evidence="15 16">
    <name type="scientific">Paenibacillus pectinilyticus</name>
    <dbReference type="NCBI Taxonomy" id="512399"/>
    <lineage>
        <taxon>Bacteria</taxon>
        <taxon>Bacillati</taxon>
        <taxon>Bacillota</taxon>
        <taxon>Bacilli</taxon>
        <taxon>Bacillales</taxon>
        <taxon>Paenibacillaceae</taxon>
        <taxon>Paenibacillus</taxon>
    </lineage>
</organism>
<evidence type="ECO:0000313" key="15">
    <source>
        <dbReference type="EMBL" id="OCT16886.1"/>
    </source>
</evidence>
<dbReference type="InterPro" id="IPR045621">
    <property type="entry name" value="BPD_transp_1_N"/>
</dbReference>
<evidence type="ECO:0000256" key="2">
    <source>
        <dbReference type="ARBA" id="ARBA00022448"/>
    </source>
</evidence>
<dbReference type="CDD" id="cd06261">
    <property type="entry name" value="TM_PBP2"/>
    <property type="match status" value="1"/>
</dbReference>
<feature type="transmembrane region" description="Helical" evidence="13">
    <location>
        <begin position="282"/>
        <end position="304"/>
    </location>
</feature>
<dbReference type="PANTHER" id="PTHR43163">
    <property type="entry name" value="DIPEPTIDE TRANSPORT SYSTEM PERMEASE PROTEIN DPPB-RELATED"/>
    <property type="match status" value="1"/>
</dbReference>
<dbReference type="GO" id="GO:0015099">
    <property type="term" value="F:nickel cation transmembrane transporter activity"/>
    <property type="evidence" value="ECO:0007669"/>
    <property type="project" value="InterPro"/>
</dbReference>
<keyword evidence="6 13" id="KW-1133">Transmembrane helix</keyword>
<dbReference type="Proteomes" id="UP000093309">
    <property type="component" value="Unassembled WGS sequence"/>
</dbReference>
<sequence length="316" mass="35521">MALSSYIGKRLLAIIPLVIFATLLTFILTQLSPVDPAEAYFSASHIQPTEELLAEKRHELGLDQPLYVQYWQTLSQIARLDFGTSYLSNKPVWDEVTLRLPSTLQLAFSSIVLTIIVSIGLGYLSAVYASSWVDYFSKALSYVGASIPQFWLGYLLIFFFAVQLDWLPVNGMGSWKHLVLPSLTLSLALIAVYSRLLRASIVEQMQEVYVVYARTRGIHEKVIMLKHVMRIAISPVITGLGMNFGKLLTGTIIVEQVFSWPGIGRYFIEAIFNRDIPVVQCYVLLAACAFLLCNLLVDLVHMYMDPRISLKGRTDS</sequence>
<evidence type="ECO:0000313" key="16">
    <source>
        <dbReference type="Proteomes" id="UP000093309"/>
    </source>
</evidence>
<evidence type="ECO:0000256" key="9">
    <source>
        <dbReference type="ARBA" id="ARBA00023136"/>
    </source>
</evidence>
<dbReference type="Gene3D" id="1.10.3720.10">
    <property type="entry name" value="MetI-like"/>
    <property type="match status" value="1"/>
</dbReference>
<feature type="transmembrane region" description="Helical" evidence="13">
    <location>
        <begin position="231"/>
        <end position="254"/>
    </location>
</feature>
<dbReference type="GO" id="GO:0005886">
    <property type="term" value="C:plasma membrane"/>
    <property type="evidence" value="ECO:0007669"/>
    <property type="project" value="UniProtKB-SubCell"/>
</dbReference>
<keyword evidence="5 13" id="KW-0812">Transmembrane</keyword>
<evidence type="ECO:0000259" key="14">
    <source>
        <dbReference type="PROSITE" id="PS50928"/>
    </source>
</evidence>
<dbReference type="InterPro" id="IPR035906">
    <property type="entry name" value="MetI-like_sf"/>
</dbReference>
<feature type="domain" description="ABC transmembrane type-1" evidence="14">
    <location>
        <begin position="100"/>
        <end position="301"/>
    </location>
</feature>
<evidence type="ECO:0000256" key="1">
    <source>
        <dbReference type="ARBA" id="ARBA00004651"/>
    </source>
</evidence>
<dbReference type="AlphaFoldDB" id="A0A1C1A8H6"/>
<feature type="transmembrane region" description="Helical" evidence="13">
    <location>
        <begin position="140"/>
        <end position="162"/>
    </location>
</feature>
<comment type="similarity">
    <text evidence="10">Belongs to the binding-protein-dependent transport system permease family. OppBC subfamily.</text>
</comment>
<evidence type="ECO:0000256" key="13">
    <source>
        <dbReference type="RuleBase" id="RU363032"/>
    </source>
</evidence>
<comment type="subunit">
    <text evidence="11">The complex is composed of two ATP-binding proteins (NikD and NikE), two transmembrane proteins (NikB and NikC) and a solute-binding protein (NikA).</text>
</comment>
<evidence type="ECO:0000256" key="11">
    <source>
        <dbReference type="ARBA" id="ARBA00038669"/>
    </source>
</evidence>
<dbReference type="InterPro" id="IPR000515">
    <property type="entry name" value="MetI-like"/>
</dbReference>
<dbReference type="STRING" id="512399.A8709_00800"/>
<keyword evidence="9 13" id="KW-0472">Membrane</keyword>
<dbReference type="InterPro" id="IPR014156">
    <property type="entry name" value="Nickel_NikB"/>
</dbReference>
<keyword evidence="3" id="KW-1003">Cell membrane</keyword>